<dbReference type="PROSITE" id="PS50127">
    <property type="entry name" value="UBC_2"/>
    <property type="match status" value="1"/>
</dbReference>
<organism evidence="3 4">
    <name type="scientific">Drosophila navojoa</name>
    <name type="common">Fruit fly</name>
    <dbReference type="NCBI Taxonomy" id="7232"/>
    <lineage>
        <taxon>Eukaryota</taxon>
        <taxon>Metazoa</taxon>
        <taxon>Ecdysozoa</taxon>
        <taxon>Arthropoda</taxon>
        <taxon>Hexapoda</taxon>
        <taxon>Insecta</taxon>
        <taxon>Pterygota</taxon>
        <taxon>Neoptera</taxon>
        <taxon>Endopterygota</taxon>
        <taxon>Diptera</taxon>
        <taxon>Brachycera</taxon>
        <taxon>Muscomorpha</taxon>
        <taxon>Ephydroidea</taxon>
        <taxon>Drosophilidae</taxon>
        <taxon>Drosophila</taxon>
    </lineage>
</organism>
<dbReference type="SUPFAM" id="SSF54495">
    <property type="entry name" value="UBC-like"/>
    <property type="match status" value="1"/>
</dbReference>
<dbReference type="KEGG" id="dnv:108652963"/>
<dbReference type="CDD" id="cd23814">
    <property type="entry name" value="UEV_AKTIP"/>
    <property type="match status" value="1"/>
</dbReference>
<dbReference type="Pfam" id="PF00179">
    <property type="entry name" value="UQ_con"/>
    <property type="match status" value="1"/>
</dbReference>
<comment type="caution">
    <text evidence="3">The sequence shown here is derived from an EMBL/GenBank/DDBJ whole genome shotgun (WGS) entry which is preliminary data.</text>
</comment>
<dbReference type="OMA" id="WGFPEWR"/>
<dbReference type="EMBL" id="LSRL02000191">
    <property type="protein sequence ID" value="TDG42875.1"/>
    <property type="molecule type" value="Genomic_DNA"/>
</dbReference>
<feature type="domain" description="UBC core" evidence="2">
    <location>
        <begin position="20"/>
        <end position="177"/>
    </location>
</feature>
<reference evidence="3 4" key="1">
    <citation type="journal article" date="2019" name="J. Hered.">
        <title>An Improved Genome Assembly for Drosophila navojoa, the Basal Species in the mojavensis Cluster.</title>
        <authorList>
            <person name="Vanderlinde T."/>
            <person name="Dupim E.G."/>
            <person name="Nazario-Yepiz N.O."/>
            <person name="Carvalho A.B."/>
        </authorList>
    </citation>
    <scope>NUCLEOTIDE SEQUENCE [LARGE SCALE GENOMIC DNA]</scope>
    <source>
        <strain evidence="3">Navoj_Jal97</strain>
        <tissue evidence="3">Whole organism</tissue>
    </source>
</reference>
<evidence type="ECO:0000313" key="4">
    <source>
        <dbReference type="Proteomes" id="UP000295192"/>
    </source>
</evidence>
<dbReference type="SMART" id="SM00212">
    <property type="entry name" value="UBCc"/>
    <property type="match status" value="1"/>
</dbReference>
<evidence type="ECO:0000256" key="1">
    <source>
        <dbReference type="SAM" id="MobiDB-lite"/>
    </source>
</evidence>
<proteinExistence type="predicted"/>
<accession>A0A484B4X3</accession>
<protein>
    <recommendedName>
        <fullName evidence="2">UBC core domain-containing protein</fullName>
    </recommendedName>
</protein>
<dbReference type="InterPro" id="IPR016135">
    <property type="entry name" value="UBQ-conjugating_enzyme/RWD"/>
</dbReference>
<dbReference type="Proteomes" id="UP000295192">
    <property type="component" value="Unassembled WGS sequence"/>
</dbReference>
<gene>
    <name evidence="3" type="ORF">AWZ03_010695</name>
</gene>
<dbReference type="STRING" id="7232.A0A484B4X3"/>
<keyword evidence="4" id="KW-1185">Reference proteome</keyword>
<feature type="compositionally biased region" description="Polar residues" evidence="1">
    <location>
        <begin position="210"/>
        <end position="219"/>
    </location>
</feature>
<dbReference type="InterPro" id="IPR000608">
    <property type="entry name" value="UBC"/>
</dbReference>
<sequence>MTLDVDAQKKDDKLLLATIHQEYKILAEYKMIESEKVSGIYVIPSYANSLQWFGVFFGRQGFYENSVFRFSILLPDGFPDDKTTPAIVFQQNVVHPLVCPFTNSLDISHAFPEWRCGEDHLWQVLKYMQVIFADPLDCIRSVGNTQELKNVEASKLLTTNREAFAGLVQESIAESKAHIYDTPPTEDPHYIVFEKFQEDIHGPVLDQIRNGRTTNSSPESGGGGAATGLSWVKVKEGEFKPLSIE</sequence>
<evidence type="ECO:0000259" key="2">
    <source>
        <dbReference type="PROSITE" id="PS50127"/>
    </source>
</evidence>
<feature type="region of interest" description="Disordered" evidence="1">
    <location>
        <begin position="208"/>
        <end position="227"/>
    </location>
</feature>
<dbReference type="Gene3D" id="3.10.110.10">
    <property type="entry name" value="Ubiquitin Conjugating Enzyme"/>
    <property type="match status" value="1"/>
</dbReference>
<name>A0A484B4X3_DRONA</name>
<dbReference type="FunFam" id="3.10.110.10:FF:000121">
    <property type="entry name" value="Protein crossbronx"/>
    <property type="match status" value="1"/>
</dbReference>
<evidence type="ECO:0000313" key="3">
    <source>
        <dbReference type="EMBL" id="TDG42875.1"/>
    </source>
</evidence>
<dbReference type="OrthoDB" id="5596422at2759"/>
<dbReference type="AlphaFoldDB" id="A0A484B4X3"/>